<reference evidence="1" key="1">
    <citation type="submission" date="2014-09" db="EMBL/GenBank/DDBJ databases">
        <authorList>
            <person name="Magalhaes I.L.F."/>
            <person name="Oliveira U."/>
            <person name="Santos F.R."/>
            <person name="Vidigal T.H.D.A."/>
            <person name="Brescovit A.D."/>
            <person name="Santos A.J."/>
        </authorList>
    </citation>
    <scope>NUCLEOTIDE SEQUENCE</scope>
    <source>
        <tissue evidence="1">Shoot tissue taken approximately 20 cm above the soil surface</tissue>
    </source>
</reference>
<organism evidence="1">
    <name type="scientific">Arundo donax</name>
    <name type="common">Giant reed</name>
    <name type="synonym">Donax arundinaceus</name>
    <dbReference type="NCBI Taxonomy" id="35708"/>
    <lineage>
        <taxon>Eukaryota</taxon>
        <taxon>Viridiplantae</taxon>
        <taxon>Streptophyta</taxon>
        <taxon>Embryophyta</taxon>
        <taxon>Tracheophyta</taxon>
        <taxon>Spermatophyta</taxon>
        <taxon>Magnoliopsida</taxon>
        <taxon>Liliopsida</taxon>
        <taxon>Poales</taxon>
        <taxon>Poaceae</taxon>
        <taxon>PACMAD clade</taxon>
        <taxon>Arundinoideae</taxon>
        <taxon>Arundineae</taxon>
        <taxon>Arundo</taxon>
    </lineage>
</organism>
<name>A0A0A9BB74_ARUDO</name>
<sequence>MLSGTMLQFRPTCQIFFSVLDSSSQHSSMSYPELK</sequence>
<dbReference type="AlphaFoldDB" id="A0A0A9BB74"/>
<protein>
    <submittedName>
        <fullName evidence="1">Uncharacterized protein</fullName>
    </submittedName>
</protein>
<accession>A0A0A9BB74</accession>
<dbReference type="EMBL" id="GBRH01239420">
    <property type="protein sequence ID" value="JAD58475.1"/>
    <property type="molecule type" value="Transcribed_RNA"/>
</dbReference>
<evidence type="ECO:0000313" key="1">
    <source>
        <dbReference type="EMBL" id="JAD58475.1"/>
    </source>
</evidence>
<reference evidence="1" key="2">
    <citation type="journal article" date="2015" name="Data Brief">
        <title>Shoot transcriptome of the giant reed, Arundo donax.</title>
        <authorList>
            <person name="Barrero R.A."/>
            <person name="Guerrero F.D."/>
            <person name="Moolhuijzen P."/>
            <person name="Goolsby J.A."/>
            <person name="Tidwell J."/>
            <person name="Bellgard S.E."/>
            <person name="Bellgard M.I."/>
        </authorList>
    </citation>
    <scope>NUCLEOTIDE SEQUENCE</scope>
    <source>
        <tissue evidence="1">Shoot tissue taken approximately 20 cm above the soil surface</tissue>
    </source>
</reference>
<proteinExistence type="predicted"/>